<dbReference type="Proteomes" id="UP001595632">
    <property type="component" value="Unassembled WGS sequence"/>
</dbReference>
<keyword evidence="1 2" id="KW-0597">Phosphoprotein</keyword>
<dbReference type="PANTHER" id="PTHR44591:SF3">
    <property type="entry name" value="RESPONSE REGULATORY DOMAIN-CONTAINING PROTEIN"/>
    <property type="match status" value="1"/>
</dbReference>
<organism evidence="4 5">
    <name type="scientific">Psychromarinibacter halotolerans</name>
    <dbReference type="NCBI Taxonomy" id="1775175"/>
    <lineage>
        <taxon>Bacteria</taxon>
        <taxon>Pseudomonadati</taxon>
        <taxon>Pseudomonadota</taxon>
        <taxon>Alphaproteobacteria</taxon>
        <taxon>Rhodobacterales</taxon>
        <taxon>Paracoccaceae</taxon>
        <taxon>Psychromarinibacter</taxon>
    </lineage>
</organism>
<feature type="modified residue" description="4-aspartylphosphate" evidence="2">
    <location>
        <position position="73"/>
    </location>
</feature>
<dbReference type="CDD" id="cd00156">
    <property type="entry name" value="REC"/>
    <property type="match status" value="1"/>
</dbReference>
<evidence type="ECO:0000259" key="3">
    <source>
        <dbReference type="PROSITE" id="PS50110"/>
    </source>
</evidence>
<dbReference type="SMART" id="SM00448">
    <property type="entry name" value="REC"/>
    <property type="match status" value="1"/>
</dbReference>
<dbReference type="InterPro" id="IPR011006">
    <property type="entry name" value="CheY-like_superfamily"/>
</dbReference>
<comment type="caution">
    <text evidence="4">The sequence shown here is derived from an EMBL/GenBank/DDBJ whole genome shotgun (WGS) entry which is preliminary data.</text>
</comment>
<feature type="domain" description="Response regulatory" evidence="3">
    <location>
        <begin position="24"/>
        <end position="137"/>
    </location>
</feature>
<gene>
    <name evidence="4" type="ORF">ACFOGP_22215</name>
</gene>
<dbReference type="Pfam" id="PF00072">
    <property type="entry name" value="Response_reg"/>
    <property type="match status" value="1"/>
</dbReference>
<proteinExistence type="predicted"/>
<dbReference type="PANTHER" id="PTHR44591">
    <property type="entry name" value="STRESS RESPONSE REGULATOR PROTEIN 1"/>
    <property type="match status" value="1"/>
</dbReference>
<dbReference type="Gene3D" id="3.40.50.2300">
    <property type="match status" value="1"/>
</dbReference>
<evidence type="ECO:0000313" key="4">
    <source>
        <dbReference type="EMBL" id="MFC3145452.1"/>
    </source>
</evidence>
<dbReference type="SUPFAM" id="SSF52172">
    <property type="entry name" value="CheY-like"/>
    <property type="match status" value="1"/>
</dbReference>
<dbReference type="EMBL" id="JBHRTB010000010">
    <property type="protein sequence ID" value="MFC3145452.1"/>
    <property type="molecule type" value="Genomic_DNA"/>
</dbReference>
<accession>A0ABV7H259</accession>
<dbReference type="InterPro" id="IPR050595">
    <property type="entry name" value="Bact_response_regulator"/>
</dbReference>
<dbReference type="RefSeq" id="WP_275632410.1">
    <property type="nucleotide sequence ID" value="NZ_JARGYD010000003.1"/>
</dbReference>
<evidence type="ECO:0000256" key="2">
    <source>
        <dbReference type="PROSITE-ProRule" id="PRU00169"/>
    </source>
</evidence>
<reference evidence="5" key="1">
    <citation type="journal article" date="2019" name="Int. J. Syst. Evol. Microbiol.">
        <title>The Global Catalogue of Microorganisms (GCM) 10K type strain sequencing project: providing services to taxonomists for standard genome sequencing and annotation.</title>
        <authorList>
            <consortium name="The Broad Institute Genomics Platform"/>
            <consortium name="The Broad Institute Genome Sequencing Center for Infectious Disease"/>
            <person name="Wu L."/>
            <person name="Ma J."/>
        </authorList>
    </citation>
    <scope>NUCLEOTIDE SEQUENCE [LARGE SCALE GENOMIC DNA]</scope>
    <source>
        <strain evidence="5">KCTC 52366</strain>
    </source>
</reference>
<name>A0ABV7H259_9RHOB</name>
<keyword evidence="5" id="KW-1185">Reference proteome</keyword>
<evidence type="ECO:0000256" key="1">
    <source>
        <dbReference type="ARBA" id="ARBA00022553"/>
    </source>
</evidence>
<sequence>MPSTLAYPAYMPAASADRPLAGLTVLMIEDSRFASEAVRLLCLKSGARIRRADSLMAAQRHLTVYLPSVVIVDLGLPDGSGLDLIRNLSAASQRIPVILATSGDDSLLKDATDAGADGLLSKPIESLAVFQKAVLDRLPPAQRLDGPRIVPSEIVAPDPVAYHDDLAHIAEVLNGSEDEPTLDYAARFLAGVARSAHDDVLEQAAERLALSRETGRSFGPDLARLAGLLQERLESRAVI</sequence>
<dbReference type="PROSITE" id="PS50110">
    <property type="entry name" value="RESPONSE_REGULATORY"/>
    <property type="match status" value="1"/>
</dbReference>
<protein>
    <submittedName>
        <fullName evidence="4">Response regulator</fullName>
    </submittedName>
</protein>
<dbReference type="InterPro" id="IPR001789">
    <property type="entry name" value="Sig_transdc_resp-reg_receiver"/>
</dbReference>
<evidence type="ECO:0000313" key="5">
    <source>
        <dbReference type="Proteomes" id="UP001595632"/>
    </source>
</evidence>